<feature type="binding site" evidence="11">
    <location>
        <position position="470"/>
    </location>
    <ligand>
        <name>Mg(2+)</name>
        <dbReference type="ChEBI" id="CHEBI:18420"/>
    </ligand>
</feature>
<dbReference type="GO" id="GO:0000949">
    <property type="term" value="P:aromatic amino acid family catabolic process to alcohol via Ehrlich pathway"/>
    <property type="evidence" value="ECO:0007669"/>
    <property type="project" value="TreeGrafter"/>
</dbReference>
<keyword evidence="8 11" id="KW-0460">Magnesium</keyword>
<feature type="domain" description="Thiamine pyrophosphate enzyme TPP-binding" evidence="14">
    <location>
        <begin position="384"/>
        <end position="485"/>
    </location>
</feature>
<feature type="binding site" evidence="11">
    <location>
        <position position="468"/>
    </location>
    <ligand>
        <name>Mg(2+)</name>
        <dbReference type="ChEBI" id="CHEBI:18420"/>
    </ligand>
</feature>
<dbReference type="Proteomes" id="UP000053095">
    <property type="component" value="Unassembled WGS sequence"/>
</dbReference>
<dbReference type="GO" id="GO:0005829">
    <property type="term" value="C:cytosol"/>
    <property type="evidence" value="ECO:0007669"/>
    <property type="project" value="TreeGrafter"/>
</dbReference>
<evidence type="ECO:0000256" key="4">
    <source>
        <dbReference type="ARBA" id="ARBA00013202"/>
    </source>
</evidence>
<proteinExistence type="inferred from homology"/>
<name>A0A478EBW5_TALPI</name>
<evidence type="ECO:0000256" key="1">
    <source>
        <dbReference type="ARBA" id="ARBA00001041"/>
    </source>
</evidence>
<evidence type="ECO:0000256" key="5">
    <source>
        <dbReference type="ARBA" id="ARBA00014422"/>
    </source>
</evidence>
<dbReference type="EC" id="4.1.1.1" evidence="4"/>
<dbReference type="InterPro" id="IPR029035">
    <property type="entry name" value="DHS-like_NAD/FAD-binding_dom"/>
</dbReference>
<dbReference type="InterPro" id="IPR012110">
    <property type="entry name" value="PDC/IPDC-like"/>
</dbReference>
<dbReference type="PANTHER" id="PTHR43452:SF11">
    <property type="entry name" value="PYRUVATE DECARBOXYLASE"/>
    <property type="match status" value="1"/>
</dbReference>
<dbReference type="GO" id="GO:0005634">
    <property type="term" value="C:nucleus"/>
    <property type="evidence" value="ECO:0007669"/>
    <property type="project" value="TreeGrafter"/>
</dbReference>
<feature type="domain" description="Thiamine pyrophosphate enzyme central" evidence="13">
    <location>
        <begin position="198"/>
        <end position="317"/>
    </location>
</feature>
<dbReference type="GO" id="GO:0030976">
    <property type="term" value="F:thiamine pyrophosphate binding"/>
    <property type="evidence" value="ECO:0007669"/>
    <property type="project" value="InterPro"/>
</dbReference>
<dbReference type="PIRSF" id="PIRSF036565">
    <property type="entry name" value="Pyruvt_ip_decrb"/>
    <property type="match status" value="1"/>
</dbReference>
<dbReference type="CDD" id="cd07038">
    <property type="entry name" value="TPP_PYR_PDC_IPDC_like"/>
    <property type="match status" value="1"/>
</dbReference>
<dbReference type="Gene3D" id="3.40.50.1220">
    <property type="entry name" value="TPP-binding domain"/>
    <property type="match status" value="1"/>
</dbReference>
<accession>A0A478EBW5</accession>
<evidence type="ECO:0000259" key="14">
    <source>
        <dbReference type="Pfam" id="PF02775"/>
    </source>
</evidence>
<evidence type="ECO:0000259" key="13">
    <source>
        <dbReference type="Pfam" id="PF00205"/>
    </source>
</evidence>
<evidence type="ECO:0000256" key="2">
    <source>
        <dbReference type="ARBA" id="ARBA00001964"/>
    </source>
</evidence>
<evidence type="ECO:0000256" key="12">
    <source>
        <dbReference type="RuleBase" id="RU362132"/>
    </source>
</evidence>
<evidence type="ECO:0000256" key="8">
    <source>
        <dbReference type="ARBA" id="ARBA00022842"/>
    </source>
</evidence>
<evidence type="ECO:0000256" key="11">
    <source>
        <dbReference type="PIRSR" id="PIRSR036565-2"/>
    </source>
</evidence>
<dbReference type="InterPro" id="IPR012001">
    <property type="entry name" value="Thiamin_PyroP_enz_TPP-bd_dom"/>
</dbReference>
<dbReference type="FunFam" id="3.40.50.970:FF:000024">
    <property type="entry name" value="Pyruvate decarboxylase isozyme"/>
    <property type="match status" value="1"/>
</dbReference>
<dbReference type="Pfam" id="PF02775">
    <property type="entry name" value="TPP_enzyme_C"/>
    <property type="match status" value="1"/>
</dbReference>
<dbReference type="GO" id="GO:0004737">
    <property type="term" value="F:pyruvate decarboxylase activity"/>
    <property type="evidence" value="ECO:0007669"/>
    <property type="project" value="UniProtKB-EC"/>
</dbReference>
<dbReference type="GO" id="GO:0000287">
    <property type="term" value="F:magnesium ion binding"/>
    <property type="evidence" value="ECO:0007669"/>
    <property type="project" value="InterPro"/>
</dbReference>
<dbReference type="FunFam" id="3.40.50.970:FF:000019">
    <property type="entry name" value="Pyruvate decarboxylase isozyme"/>
    <property type="match status" value="1"/>
</dbReference>
<dbReference type="Pfam" id="PF00205">
    <property type="entry name" value="TPP_enzyme_M"/>
    <property type="match status" value="1"/>
</dbReference>
<evidence type="ECO:0000313" key="17">
    <source>
        <dbReference type="Proteomes" id="UP000053095"/>
    </source>
</evidence>
<keyword evidence="17" id="KW-1185">Reference proteome</keyword>
<dbReference type="InterPro" id="IPR012000">
    <property type="entry name" value="Thiamin_PyroP_enz_cen_dom"/>
</dbReference>
<comment type="catalytic activity">
    <reaction evidence="1">
        <text>a 2-oxocarboxylate + H(+) = an aldehyde + CO2</text>
        <dbReference type="Rhea" id="RHEA:11628"/>
        <dbReference type="ChEBI" id="CHEBI:15378"/>
        <dbReference type="ChEBI" id="CHEBI:16526"/>
        <dbReference type="ChEBI" id="CHEBI:17478"/>
        <dbReference type="ChEBI" id="CHEBI:35179"/>
        <dbReference type="EC" id="4.1.1.1"/>
    </reaction>
</comment>
<dbReference type="AlphaFoldDB" id="A0A478EBW5"/>
<organism evidence="16 17">
    <name type="scientific">Talaromyces pinophilus</name>
    <name type="common">Penicillium pinophilum</name>
    <dbReference type="NCBI Taxonomy" id="128442"/>
    <lineage>
        <taxon>Eukaryota</taxon>
        <taxon>Fungi</taxon>
        <taxon>Dikarya</taxon>
        <taxon>Ascomycota</taxon>
        <taxon>Pezizomycotina</taxon>
        <taxon>Eurotiomycetes</taxon>
        <taxon>Eurotiomycetidae</taxon>
        <taxon>Eurotiales</taxon>
        <taxon>Trichocomaceae</taxon>
        <taxon>Talaromyces</taxon>
        <taxon>Talaromyces sect. Talaromyces</taxon>
    </lineage>
</organism>
<evidence type="ECO:0000256" key="6">
    <source>
        <dbReference type="ARBA" id="ARBA00022723"/>
    </source>
</evidence>
<evidence type="ECO:0000256" key="9">
    <source>
        <dbReference type="ARBA" id="ARBA00023052"/>
    </source>
</evidence>
<comment type="similarity">
    <text evidence="3 12">Belongs to the TPP enzyme family.</text>
</comment>
<keyword evidence="16" id="KW-0670">Pyruvate</keyword>
<evidence type="ECO:0000259" key="15">
    <source>
        <dbReference type="Pfam" id="PF02776"/>
    </source>
</evidence>
<dbReference type="InterPro" id="IPR011766">
    <property type="entry name" value="TPP_enzyme_TPP-bd"/>
</dbReference>
<dbReference type="Pfam" id="PF02776">
    <property type="entry name" value="TPP_enzyme_N"/>
    <property type="match status" value="1"/>
</dbReference>
<keyword evidence="9 12" id="KW-0786">Thiamine pyrophosphate</keyword>
<protein>
    <recommendedName>
        <fullName evidence="5">Pyruvate decarboxylase</fullName>
        <ecNumber evidence="4">4.1.1.1</ecNumber>
    </recommendedName>
</protein>
<evidence type="ECO:0000256" key="10">
    <source>
        <dbReference type="ARBA" id="ARBA00023239"/>
    </source>
</evidence>
<dbReference type="EMBL" id="DF933840">
    <property type="protein sequence ID" value="GAM42313.1"/>
    <property type="molecule type" value="Genomic_DNA"/>
</dbReference>
<dbReference type="PANTHER" id="PTHR43452">
    <property type="entry name" value="PYRUVATE DECARBOXYLASE"/>
    <property type="match status" value="1"/>
</dbReference>
<keyword evidence="7" id="KW-0210">Decarboxylase</keyword>
<dbReference type="CDD" id="cd02005">
    <property type="entry name" value="TPP_PDC_IPDC"/>
    <property type="match status" value="1"/>
</dbReference>
<keyword evidence="6 11" id="KW-0479">Metal-binding</keyword>
<dbReference type="InterPro" id="IPR047213">
    <property type="entry name" value="TPP_PYR_PDC_IPDC-like"/>
</dbReference>
<dbReference type="Gene3D" id="3.40.50.970">
    <property type="match status" value="2"/>
</dbReference>
<sequence length="562" mass="62370">MSIKVADYLFTRLRQLGVDSVFGVPGDFNLRLLDFVEPSGLQWIGNCNELNGAYAADGYARIKGLSALVTTYGVGELSAINGIAGAFAEKSPVVHIVGTVPRPKQEARIFVHHTFGDGDYRHFANMATHVTVAQANLIDPRLIPDQIDWMLKQAILHSRPVYLEVPDDMPDVLVEAKNLENVIKLESGRQTESDTAALEQVMERIYQAKQPLIIIDGETRAMGITTEAEALVKLTNWPTWTTMFGRALINEQLPNVYGIYTGQFGDSQWKKYHDTADLIIILGPHYSDTNTSIFTALPNPEVSIAFSPSTIQIGDHIYRDVSNNCLSHLVNSLDASRIAKVEGPSKSIMTEEALDPSGLITQNHFWEKVNGLFQEGDLILAETGTSSYGSQTFSVPKNARLFNAVTWLSIGYMLPATLGATLAQRDRTKDDTTRAFLFIGDGSLQMSVQEISTMIREKLNVIIFVINNGGYTIERAIHGRTQKYNDVAIWRHTQATSFFGADESHAVNNNFVARSWSDLEQILENDNIRRGSGVRLVEVFMERDDVTGILLPLMKTRIANGD</sequence>
<evidence type="ECO:0000313" key="16">
    <source>
        <dbReference type="EMBL" id="GAM42313.1"/>
    </source>
</evidence>
<dbReference type="SUPFAM" id="SSF52467">
    <property type="entry name" value="DHS-like NAD/FAD-binding domain"/>
    <property type="match status" value="1"/>
</dbReference>
<dbReference type="InterPro" id="IPR029061">
    <property type="entry name" value="THDP-binding"/>
</dbReference>
<evidence type="ECO:0000256" key="3">
    <source>
        <dbReference type="ARBA" id="ARBA00007812"/>
    </source>
</evidence>
<feature type="domain" description="Thiamine pyrophosphate enzyme N-terminal TPP-binding" evidence="15">
    <location>
        <begin position="4"/>
        <end position="115"/>
    </location>
</feature>
<dbReference type="InterPro" id="IPR047214">
    <property type="entry name" value="TPP_PDC_IPDC"/>
</dbReference>
<keyword evidence="10" id="KW-0456">Lyase</keyword>
<reference evidence="17" key="1">
    <citation type="journal article" date="2015" name="Genome Announc.">
        <title>Draft genome sequence of Talaromyces cellulolyticus strain Y-94, a source of lignocellulosic biomass-degrading enzymes.</title>
        <authorList>
            <person name="Fujii T."/>
            <person name="Koike H."/>
            <person name="Sawayama S."/>
            <person name="Yano S."/>
            <person name="Inoue H."/>
        </authorList>
    </citation>
    <scope>NUCLEOTIDE SEQUENCE [LARGE SCALE GENOMIC DNA]</scope>
    <source>
        <strain evidence="17">Y-94</strain>
    </source>
</reference>
<feature type="binding site" evidence="11">
    <location>
        <position position="441"/>
    </location>
    <ligand>
        <name>Mg(2+)</name>
        <dbReference type="ChEBI" id="CHEBI:18420"/>
    </ligand>
</feature>
<evidence type="ECO:0000256" key="7">
    <source>
        <dbReference type="ARBA" id="ARBA00022793"/>
    </source>
</evidence>
<comment type="cofactor">
    <cofactor evidence="2">
        <name>thiamine diphosphate</name>
        <dbReference type="ChEBI" id="CHEBI:58937"/>
    </cofactor>
</comment>
<gene>
    <name evidence="16" type="ORF">TCE0_044r16174</name>
</gene>
<dbReference type="SUPFAM" id="SSF52518">
    <property type="entry name" value="Thiamin diphosphate-binding fold (THDP-binding)"/>
    <property type="match status" value="2"/>
</dbReference>
<comment type="cofactor">
    <cofactor evidence="11">
        <name>Mg(2+)</name>
        <dbReference type="ChEBI" id="CHEBI:18420"/>
    </cofactor>
    <text evidence="11">Binds 1 Mg(2+) per subunit.</text>
</comment>